<evidence type="ECO:0000313" key="2">
    <source>
        <dbReference type="Proteomes" id="UP001500751"/>
    </source>
</evidence>
<name>A0ABP5HAB2_9ACTN</name>
<sequence>MFVAVSGWGVGPILWEAVVVSVDQLLDAYEVAVRARVEGLRERAGLVAVELAEAESELERAVITRATLAAVLAEGGRGSTALQAVDVLAAAGADAGAGAGRGSVPMWQVGMGGVDLPVKYRSVWQAVVDAGGPLRAGQVAAALGWESSRSVVEGLRYRLKRLVATGWLSELPSGAFAPGGGS</sequence>
<keyword evidence="2" id="KW-1185">Reference proteome</keyword>
<reference evidence="2" key="1">
    <citation type="journal article" date="2019" name="Int. J. Syst. Evol. Microbiol.">
        <title>The Global Catalogue of Microorganisms (GCM) 10K type strain sequencing project: providing services to taxonomists for standard genome sequencing and annotation.</title>
        <authorList>
            <consortium name="The Broad Institute Genomics Platform"/>
            <consortium name="The Broad Institute Genome Sequencing Center for Infectious Disease"/>
            <person name="Wu L."/>
            <person name="Ma J."/>
        </authorList>
    </citation>
    <scope>NUCLEOTIDE SEQUENCE [LARGE SCALE GENOMIC DNA]</scope>
    <source>
        <strain evidence="2">JCM 16014</strain>
    </source>
</reference>
<protein>
    <submittedName>
        <fullName evidence="1">Uncharacterized protein</fullName>
    </submittedName>
</protein>
<evidence type="ECO:0000313" key="1">
    <source>
        <dbReference type="EMBL" id="GAA2067885.1"/>
    </source>
</evidence>
<organism evidence="1 2">
    <name type="scientific">Catenulispora yoronensis</name>
    <dbReference type="NCBI Taxonomy" id="450799"/>
    <lineage>
        <taxon>Bacteria</taxon>
        <taxon>Bacillati</taxon>
        <taxon>Actinomycetota</taxon>
        <taxon>Actinomycetes</taxon>
        <taxon>Catenulisporales</taxon>
        <taxon>Catenulisporaceae</taxon>
        <taxon>Catenulispora</taxon>
    </lineage>
</organism>
<dbReference type="Proteomes" id="UP001500751">
    <property type="component" value="Unassembled WGS sequence"/>
</dbReference>
<dbReference type="EMBL" id="BAAAQN010000135">
    <property type="protein sequence ID" value="GAA2067885.1"/>
    <property type="molecule type" value="Genomic_DNA"/>
</dbReference>
<proteinExistence type="predicted"/>
<comment type="caution">
    <text evidence="1">The sequence shown here is derived from an EMBL/GenBank/DDBJ whole genome shotgun (WGS) entry which is preliminary data.</text>
</comment>
<accession>A0ABP5HAB2</accession>
<gene>
    <name evidence="1" type="ORF">GCM10009839_94330</name>
</gene>